<comment type="pathway">
    <text evidence="9">Amino-acid biosynthesis; L-proline biosynthesis; L-proline from L-glutamate 5-semialdehyde: step 1/1.</text>
</comment>
<dbReference type="AlphaFoldDB" id="A0A285N044"/>
<organism evidence="14 15">
    <name type="scientific">Terribacillus aidingensis</name>
    <dbReference type="NCBI Taxonomy" id="586416"/>
    <lineage>
        <taxon>Bacteria</taxon>
        <taxon>Bacillati</taxon>
        <taxon>Bacillota</taxon>
        <taxon>Bacilli</taxon>
        <taxon>Bacillales</taxon>
        <taxon>Bacillaceae</taxon>
        <taxon>Terribacillus</taxon>
    </lineage>
</organism>
<keyword evidence="5 9" id="KW-0641">Proline biosynthesis</keyword>
<protein>
    <recommendedName>
        <fullName evidence="9 10">Pyrroline-5-carboxylate reductase</fullName>
        <shortName evidence="9">P5C reductase</shortName>
        <shortName evidence="9">P5CR</shortName>
        <ecNumber evidence="9 10">1.5.1.2</ecNumber>
    </recommendedName>
    <alternativeName>
        <fullName evidence="9">PCA reductase</fullName>
    </alternativeName>
</protein>
<evidence type="ECO:0000256" key="7">
    <source>
        <dbReference type="ARBA" id="ARBA00023002"/>
    </source>
</evidence>
<dbReference type="FunFam" id="3.40.50.720:FF:000190">
    <property type="entry name" value="Pyrroline-5-carboxylate reductase"/>
    <property type="match status" value="1"/>
</dbReference>
<dbReference type="NCBIfam" id="TIGR00112">
    <property type="entry name" value="proC"/>
    <property type="match status" value="1"/>
</dbReference>
<proteinExistence type="inferred from homology"/>
<dbReference type="GO" id="GO:0004735">
    <property type="term" value="F:pyrroline-5-carboxylate reductase activity"/>
    <property type="evidence" value="ECO:0007669"/>
    <property type="project" value="UniProtKB-UniRule"/>
</dbReference>
<dbReference type="Gene3D" id="1.10.3730.10">
    <property type="entry name" value="ProC C-terminal domain-like"/>
    <property type="match status" value="1"/>
</dbReference>
<dbReference type="InterPro" id="IPR036291">
    <property type="entry name" value="NAD(P)-bd_dom_sf"/>
</dbReference>
<comment type="similarity">
    <text evidence="2 9">Belongs to the pyrroline-5-carboxylate reductase family.</text>
</comment>
<sequence>MDKIAFIGAGAMTEAIVKGVIKAELLPAPHIWVTNHANEERLQRMHAVYGVTVTRNQNELLQETDIIILSVKPKDAEQALRSLGVAQLGKQQIVVSLMAGITTAYLESFLPAGQPVIRVMPNTSATILEAATAIAAGTYTDKQQLQLVKRLFGTVGSAVEVGEELMDAVTAISGSGPAYIYYLMEALEEASSQVGLDEDIGKQLLIQTFKGAAAMLEQSELSSAQLRANITSAGGTTAAGIAVLENQNVKAAVKACVQAAAVRSKEMGQAYSK</sequence>
<dbReference type="RefSeq" id="WP_097038111.1">
    <property type="nucleotide sequence ID" value="NZ_OBEK01000001.1"/>
</dbReference>
<dbReference type="Pfam" id="PF03807">
    <property type="entry name" value="F420_oxidored"/>
    <property type="match status" value="1"/>
</dbReference>
<reference evidence="15" key="1">
    <citation type="submission" date="2017-09" db="EMBL/GenBank/DDBJ databases">
        <authorList>
            <person name="Varghese N."/>
            <person name="Submissions S."/>
        </authorList>
    </citation>
    <scope>NUCLEOTIDE SEQUENCE [LARGE SCALE GENOMIC DNA]</scope>
    <source>
        <strain evidence="15">CGMCC 1.8913</strain>
    </source>
</reference>
<evidence type="ECO:0000256" key="5">
    <source>
        <dbReference type="ARBA" id="ARBA00022650"/>
    </source>
</evidence>
<evidence type="ECO:0000259" key="13">
    <source>
        <dbReference type="Pfam" id="PF14748"/>
    </source>
</evidence>
<dbReference type="Gene3D" id="3.40.50.720">
    <property type="entry name" value="NAD(P)-binding Rossmann-like Domain"/>
    <property type="match status" value="1"/>
</dbReference>
<keyword evidence="15" id="KW-1185">Reference proteome</keyword>
<evidence type="ECO:0000256" key="9">
    <source>
        <dbReference type="HAMAP-Rule" id="MF_01925"/>
    </source>
</evidence>
<dbReference type="PIRSF" id="PIRSF000193">
    <property type="entry name" value="Pyrrol-5-carb_rd"/>
    <property type="match status" value="1"/>
</dbReference>
<dbReference type="FunFam" id="1.10.3730.10:FF:000001">
    <property type="entry name" value="Pyrroline-5-carboxylate reductase"/>
    <property type="match status" value="1"/>
</dbReference>
<dbReference type="SUPFAM" id="SSF48179">
    <property type="entry name" value="6-phosphogluconate dehydrogenase C-terminal domain-like"/>
    <property type="match status" value="1"/>
</dbReference>
<dbReference type="GO" id="GO:0055129">
    <property type="term" value="P:L-proline biosynthetic process"/>
    <property type="evidence" value="ECO:0007669"/>
    <property type="project" value="UniProtKB-UniRule"/>
</dbReference>
<evidence type="ECO:0000256" key="4">
    <source>
        <dbReference type="ARBA" id="ARBA00022605"/>
    </source>
</evidence>
<keyword evidence="6 9" id="KW-0521">NADP</keyword>
<dbReference type="EMBL" id="OBEK01000001">
    <property type="protein sequence ID" value="SNZ02177.1"/>
    <property type="molecule type" value="Genomic_DNA"/>
</dbReference>
<dbReference type="PANTHER" id="PTHR11645:SF49">
    <property type="entry name" value="PYRROLINE-5-CARBOXYLATE REDUCTASE 1"/>
    <property type="match status" value="1"/>
</dbReference>
<comment type="function">
    <text evidence="8 9">Catalyzes the reduction of 1-pyrroline-5-carboxylate (PCA) to L-proline.</text>
</comment>
<dbReference type="UniPathway" id="UPA00098">
    <property type="reaction ID" value="UER00361"/>
</dbReference>
<feature type="domain" description="Pyrroline-5-carboxylate reductase catalytic N-terminal" evidence="12">
    <location>
        <begin position="3"/>
        <end position="100"/>
    </location>
</feature>
<dbReference type="Pfam" id="PF14748">
    <property type="entry name" value="P5CR_dimer"/>
    <property type="match status" value="1"/>
</dbReference>
<dbReference type="GO" id="GO:0005737">
    <property type="term" value="C:cytoplasm"/>
    <property type="evidence" value="ECO:0007669"/>
    <property type="project" value="UniProtKB-SubCell"/>
</dbReference>
<feature type="binding site" evidence="11">
    <location>
        <begin position="7"/>
        <end position="12"/>
    </location>
    <ligand>
        <name>NADP(+)</name>
        <dbReference type="ChEBI" id="CHEBI:58349"/>
    </ligand>
</feature>
<evidence type="ECO:0000256" key="8">
    <source>
        <dbReference type="ARBA" id="ARBA00058118"/>
    </source>
</evidence>
<evidence type="ECO:0000313" key="15">
    <source>
        <dbReference type="Proteomes" id="UP000219356"/>
    </source>
</evidence>
<dbReference type="InterPro" id="IPR029036">
    <property type="entry name" value="P5CR_dimer"/>
</dbReference>
<dbReference type="OrthoDB" id="9805754at2"/>
<dbReference type="InterPro" id="IPR028939">
    <property type="entry name" value="P5C_Rdtase_cat_N"/>
</dbReference>
<keyword evidence="4 9" id="KW-0028">Amino-acid biosynthesis</keyword>
<name>A0A285N044_9BACI</name>
<dbReference type="PANTHER" id="PTHR11645">
    <property type="entry name" value="PYRROLINE-5-CARBOXYLATE REDUCTASE"/>
    <property type="match status" value="1"/>
</dbReference>
<evidence type="ECO:0000256" key="11">
    <source>
        <dbReference type="PIRSR" id="PIRSR000193-1"/>
    </source>
</evidence>
<dbReference type="EC" id="1.5.1.2" evidence="9 10"/>
<evidence type="ECO:0000256" key="3">
    <source>
        <dbReference type="ARBA" id="ARBA00022490"/>
    </source>
</evidence>
<evidence type="ECO:0000256" key="2">
    <source>
        <dbReference type="ARBA" id="ARBA00005525"/>
    </source>
</evidence>
<dbReference type="HAMAP" id="MF_01925">
    <property type="entry name" value="P5C_reductase"/>
    <property type="match status" value="1"/>
</dbReference>
<accession>A0A285N044</accession>
<evidence type="ECO:0000259" key="12">
    <source>
        <dbReference type="Pfam" id="PF03807"/>
    </source>
</evidence>
<evidence type="ECO:0000256" key="6">
    <source>
        <dbReference type="ARBA" id="ARBA00022857"/>
    </source>
</evidence>
<dbReference type="SUPFAM" id="SSF51735">
    <property type="entry name" value="NAD(P)-binding Rossmann-fold domains"/>
    <property type="match status" value="1"/>
</dbReference>
<keyword evidence="7 9" id="KW-0560">Oxidoreductase</keyword>
<evidence type="ECO:0000256" key="10">
    <source>
        <dbReference type="NCBIfam" id="TIGR00112"/>
    </source>
</evidence>
<evidence type="ECO:0000256" key="1">
    <source>
        <dbReference type="ARBA" id="ARBA00004496"/>
    </source>
</evidence>
<comment type="catalytic activity">
    <reaction evidence="9">
        <text>L-proline + NADP(+) = (S)-1-pyrroline-5-carboxylate + NADPH + 2 H(+)</text>
        <dbReference type="Rhea" id="RHEA:14109"/>
        <dbReference type="ChEBI" id="CHEBI:15378"/>
        <dbReference type="ChEBI" id="CHEBI:17388"/>
        <dbReference type="ChEBI" id="CHEBI:57783"/>
        <dbReference type="ChEBI" id="CHEBI:58349"/>
        <dbReference type="ChEBI" id="CHEBI:60039"/>
        <dbReference type="EC" id="1.5.1.2"/>
    </reaction>
</comment>
<comment type="catalytic activity">
    <reaction evidence="9">
        <text>L-proline + NAD(+) = (S)-1-pyrroline-5-carboxylate + NADH + 2 H(+)</text>
        <dbReference type="Rhea" id="RHEA:14105"/>
        <dbReference type="ChEBI" id="CHEBI:15378"/>
        <dbReference type="ChEBI" id="CHEBI:17388"/>
        <dbReference type="ChEBI" id="CHEBI:57540"/>
        <dbReference type="ChEBI" id="CHEBI:57945"/>
        <dbReference type="ChEBI" id="CHEBI:60039"/>
        <dbReference type="EC" id="1.5.1.2"/>
    </reaction>
</comment>
<dbReference type="Proteomes" id="UP000219356">
    <property type="component" value="Unassembled WGS sequence"/>
</dbReference>
<dbReference type="InterPro" id="IPR000304">
    <property type="entry name" value="Pyrroline-COOH_reductase"/>
</dbReference>
<feature type="domain" description="Pyrroline-5-carboxylate reductase dimerisation" evidence="13">
    <location>
        <begin position="163"/>
        <end position="267"/>
    </location>
</feature>
<comment type="subcellular location">
    <subcellularLocation>
        <location evidence="1 9">Cytoplasm</location>
    </subcellularLocation>
</comment>
<gene>
    <name evidence="9" type="primary">proC</name>
    <name evidence="14" type="ORF">SAMN05421503_0027</name>
</gene>
<keyword evidence="3 9" id="KW-0963">Cytoplasm</keyword>
<dbReference type="InterPro" id="IPR008927">
    <property type="entry name" value="6-PGluconate_DH-like_C_sf"/>
</dbReference>
<evidence type="ECO:0000313" key="14">
    <source>
        <dbReference type="EMBL" id="SNZ02177.1"/>
    </source>
</evidence>